<sequence>MKKYEELDITDSFMFAKVMSNKDLCKTMLEQILNIKIREIKYLDYEDTIQISLGSKGVRLDIYVEDDENTVFNLEMQTTKYEELPKRSRYYQDIIDLNLIEKGEAYDILNTSYVIFICTFDFFKSNKSMYEFENICINKPELKLNDGTHKIFLNTKEDRSGISKELKLLLDYFDGKEPESKLAKKIDQKVFEAKRNDQWRREYMSYQMELNQQYRNGKEEGRKEGIDDMSKLIKMLISENKYE</sequence>
<organism evidence="1 2">
    <name type="scientific">Eubacterium album</name>
    <dbReference type="NCBI Taxonomy" id="2978477"/>
    <lineage>
        <taxon>Bacteria</taxon>
        <taxon>Bacillati</taxon>
        <taxon>Bacillota</taxon>
        <taxon>Clostridia</taxon>
        <taxon>Eubacteriales</taxon>
        <taxon>Eubacteriaceae</taxon>
        <taxon>Eubacterium</taxon>
    </lineage>
</organism>
<evidence type="ECO:0000313" key="2">
    <source>
        <dbReference type="Proteomes" id="UP001431199"/>
    </source>
</evidence>
<gene>
    <name evidence="1" type="ORF">N5B56_13100</name>
</gene>
<dbReference type="Pfam" id="PF12784">
    <property type="entry name" value="PDDEXK_2"/>
    <property type="match status" value="1"/>
</dbReference>
<proteinExistence type="predicted"/>
<name>A0ABT2M3A5_9FIRM</name>
<keyword evidence="2" id="KW-1185">Reference proteome</keyword>
<comment type="caution">
    <text evidence="1">The sequence shown here is derived from an EMBL/GenBank/DDBJ whole genome shotgun (WGS) entry which is preliminary data.</text>
</comment>
<dbReference type="InterPro" id="IPR010106">
    <property type="entry name" value="RpnA"/>
</dbReference>
<protein>
    <submittedName>
        <fullName evidence="1">Rpn family recombination-promoting nuclease/putative transposase</fullName>
    </submittedName>
</protein>
<reference evidence="1" key="1">
    <citation type="submission" date="2022-09" db="EMBL/GenBank/DDBJ databases">
        <title>Eubacterium sp. LFL-14 isolated from human feces.</title>
        <authorList>
            <person name="Liu F."/>
        </authorList>
    </citation>
    <scope>NUCLEOTIDE SEQUENCE</scope>
    <source>
        <strain evidence="1">LFL-14</strain>
    </source>
</reference>
<evidence type="ECO:0000313" key="1">
    <source>
        <dbReference type="EMBL" id="MCT7400001.1"/>
    </source>
</evidence>
<dbReference type="Proteomes" id="UP001431199">
    <property type="component" value="Unassembled WGS sequence"/>
</dbReference>
<accession>A0ABT2M3A5</accession>
<dbReference type="RefSeq" id="WP_260979159.1">
    <property type="nucleotide sequence ID" value="NZ_JAODBU010000016.1"/>
</dbReference>
<dbReference type="EMBL" id="JAODBU010000016">
    <property type="protein sequence ID" value="MCT7400001.1"/>
    <property type="molecule type" value="Genomic_DNA"/>
</dbReference>
<dbReference type="NCBIfam" id="TIGR01784">
    <property type="entry name" value="T_den_put_tspse"/>
    <property type="match status" value="1"/>
</dbReference>